<accession>A0ABQ2EEA0</accession>
<dbReference type="InterPro" id="IPR009057">
    <property type="entry name" value="Homeodomain-like_sf"/>
</dbReference>
<organism evidence="2 3">
    <name type="scientific">Luteimonas terricola</name>
    <dbReference type="NCBI Taxonomy" id="645597"/>
    <lineage>
        <taxon>Bacteria</taxon>
        <taxon>Pseudomonadati</taxon>
        <taxon>Pseudomonadota</taxon>
        <taxon>Gammaproteobacteria</taxon>
        <taxon>Lysobacterales</taxon>
        <taxon>Lysobacteraceae</taxon>
        <taxon>Luteimonas</taxon>
    </lineage>
</organism>
<dbReference type="EMBL" id="BMME01000001">
    <property type="protein sequence ID" value="GGK08870.1"/>
    <property type="molecule type" value="Genomic_DNA"/>
</dbReference>
<feature type="domain" description="Mor transcription activator" evidence="1">
    <location>
        <begin position="4"/>
        <end position="110"/>
    </location>
</feature>
<evidence type="ECO:0000313" key="3">
    <source>
        <dbReference type="Proteomes" id="UP000599009"/>
    </source>
</evidence>
<name>A0ABQ2EEA0_9GAMM</name>
<evidence type="ECO:0000313" key="2">
    <source>
        <dbReference type="EMBL" id="GGK08870.1"/>
    </source>
</evidence>
<dbReference type="PANTHER" id="PTHR37812">
    <property type="entry name" value="MU-LIKE PROPHAGE FLUMU PROTEIN C"/>
    <property type="match status" value="1"/>
</dbReference>
<dbReference type="InterPro" id="IPR014875">
    <property type="entry name" value="Mor_transcription_activator"/>
</dbReference>
<gene>
    <name evidence="2" type="ORF">GCM10011394_17900</name>
</gene>
<dbReference type="PANTHER" id="PTHR37812:SF1">
    <property type="entry name" value="MU-LIKE PROPHAGE FLUMU PROTEIN C"/>
    <property type="match status" value="1"/>
</dbReference>
<evidence type="ECO:0000259" key="1">
    <source>
        <dbReference type="Pfam" id="PF08765"/>
    </source>
</evidence>
<dbReference type="InterPro" id="IPR052411">
    <property type="entry name" value="c-mor_Regulatory_Protein"/>
</dbReference>
<reference evidence="3" key="1">
    <citation type="journal article" date="2019" name="Int. J. Syst. Evol. Microbiol.">
        <title>The Global Catalogue of Microorganisms (GCM) 10K type strain sequencing project: providing services to taxonomists for standard genome sequencing and annotation.</title>
        <authorList>
            <consortium name="The Broad Institute Genomics Platform"/>
            <consortium name="The Broad Institute Genome Sequencing Center for Infectious Disease"/>
            <person name="Wu L."/>
            <person name="Ma J."/>
        </authorList>
    </citation>
    <scope>NUCLEOTIDE SEQUENCE [LARGE SCALE GENOMIC DNA]</scope>
    <source>
        <strain evidence="3">CGMCC 1.8985</strain>
    </source>
</reference>
<comment type="caution">
    <text evidence="2">The sequence shown here is derived from an EMBL/GenBank/DDBJ whole genome shotgun (WGS) entry which is preliminary data.</text>
</comment>
<dbReference type="SUPFAM" id="SSF46689">
    <property type="entry name" value="Homeodomain-like"/>
    <property type="match status" value="1"/>
</dbReference>
<dbReference type="Pfam" id="PF08765">
    <property type="entry name" value="Mor"/>
    <property type="match status" value="1"/>
</dbReference>
<sequence>MVERRAEFLTDVAAAAADRAREFGMPADQAEQIGAAIADMVAEDWGGQVLSIPKDHAYQLAQRDRQILLAHRNGASFAKLAKEYGMSDRGVRRLLRRAELRDPDLRQAQLFAIGSGR</sequence>
<proteinExistence type="predicted"/>
<dbReference type="RefSeq" id="WP_165942280.1">
    <property type="nucleotide sequence ID" value="NZ_SJRX01000001.1"/>
</dbReference>
<keyword evidence="3" id="KW-1185">Reference proteome</keyword>
<dbReference type="Proteomes" id="UP000599009">
    <property type="component" value="Unassembled WGS sequence"/>
</dbReference>
<protein>
    <recommendedName>
        <fullName evidence="1">Mor transcription activator domain-containing protein</fullName>
    </recommendedName>
</protein>
<dbReference type="Gene3D" id="1.10.10.60">
    <property type="entry name" value="Homeodomain-like"/>
    <property type="match status" value="1"/>
</dbReference>